<dbReference type="InterPro" id="IPR001202">
    <property type="entry name" value="WW_dom"/>
</dbReference>
<name>U4KWV8_PYROM</name>
<evidence type="ECO:0000256" key="1">
    <source>
        <dbReference type="SAM" id="MobiDB-lite"/>
    </source>
</evidence>
<keyword evidence="2" id="KW-1133">Transmembrane helix</keyword>
<dbReference type="InterPro" id="IPR036020">
    <property type="entry name" value="WW_dom_sf"/>
</dbReference>
<dbReference type="Gene3D" id="2.20.70.10">
    <property type="match status" value="1"/>
</dbReference>
<feature type="compositionally biased region" description="Low complexity" evidence="1">
    <location>
        <begin position="89"/>
        <end position="136"/>
    </location>
</feature>
<feature type="compositionally biased region" description="Low complexity" evidence="1">
    <location>
        <begin position="191"/>
        <end position="204"/>
    </location>
</feature>
<reference evidence="4 5" key="1">
    <citation type="journal article" date="2013" name="PLoS Genet.">
        <title>The genome and development-dependent transcriptomes of Pyronema confluens: a window into fungal evolution.</title>
        <authorList>
            <person name="Traeger S."/>
            <person name="Altegoer F."/>
            <person name="Freitag M."/>
            <person name="Gabaldon T."/>
            <person name="Kempken F."/>
            <person name="Kumar A."/>
            <person name="Marcet-Houben M."/>
            <person name="Poggeler S."/>
            <person name="Stajich J.E."/>
            <person name="Nowrousian M."/>
        </authorList>
    </citation>
    <scope>NUCLEOTIDE SEQUENCE [LARGE SCALE GENOMIC DNA]</scope>
    <source>
        <strain evidence="5">CBS 100304</strain>
        <tissue evidence="4">Vegetative mycelium</tissue>
    </source>
</reference>
<dbReference type="SUPFAM" id="SSF51045">
    <property type="entry name" value="WW domain"/>
    <property type="match status" value="1"/>
</dbReference>
<accession>U4KWV8</accession>
<evidence type="ECO:0000313" key="4">
    <source>
        <dbReference type="EMBL" id="CCX06442.1"/>
    </source>
</evidence>
<feature type="region of interest" description="Disordered" evidence="1">
    <location>
        <begin position="61"/>
        <end position="211"/>
    </location>
</feature>
<feature type="transmembrane region" description="Helical" evidence="2">
    <location>
        <begin position="211"/>
        <end position="232"/>
    </location>
</feature>
<feature type="compositionally biased region" description="Low complexity" evidence="1">
    <location>
        <begin position="160"/>
        <end position="184"/>
    </location>
</feature>
<keyword evidence="2" id="KW-0812">Transmembrane</keyword>
<dbReference type="eggNOG" id="ENOG502S2RJ">
    <property type="taxonomic scope" value="Eukaryota"/>
</dbReference>
<proteinExistence type="predicted"/>
<protein>
    <submittedName>
        <fullName evidence="4">Similar to WW domain-containing protein WWM1 acc. no. P43582</fullName>
    </submittedName>
</protein>
<feature type="region of interest" description="Disordered" evidence="1">
    <location>
        <begin position="1"/>
        <end position="43"/>
    </location>
</feature>
<dbReference type="SMART" id="SM00456">
    <property type="entry name" value="WW"/>
    <property type="match status" value="1"/>
</dbReference>
<dbReference type="Pfam" id="PF00397">
    <property type="entry name" value="WW"/>
    <property type="match status" value="1"/>
</dbReference>
<dbReference type="OrthoDB" id="2444812at2759"/>
<keyword evidence="5" id="KW-1185">Reference proteome</keyword>
<evidence type="ECO:0000313" key="5">
    <source>
        <dbReference type="Proteomes" id="UP000018144"/>
    </source>
</evidence>
<dbReference type="EMBL" id="HF935290">
    <property type="protein sequence ID" value="CCX06442.1"/>
    <property type="molecule type" value="Genomic_DNA"/>
</dbReference>
<gene>
    <name evidence="4" type="ORF">PCON_06029</name>
</gene>
<dbReference type="PROSITE" id="PS50020">
    <property type="entry name" value="WW_DOMAIN_2"/>
    <property type="match status" value="1"/>
</dbReference>
<feature type="compositionally biased region" description="Polar residues" evidence="1">
    <location>
        <begin position="1"/>
        <end position="13"/>
    </location>
</feature>
<sequence>MSDAKSSYINDSSFDAVPTPNRTSVGPPPGPPPPRVPEGWLAQWDPHHGQFYYVNLATGKSQWEPPVDTSTKPGQTPPPSYDTARDNRPQSASSQPYMPQQPQMQPQPQTLYPPANAGGRSSSGLGSKISKLFKGGMQQQQPIRPGYGTAPPSHYNGGIPPQNQYYQQPPQPMMSSPYGQQYGSPYGGPQYGQPQYGYGQPQRRQGGRGGMGMLGGAGLGLAGGMLGGALLADAMNDNYEDGYQDAMENNDFGGDDGGDFDF</sequence>
<dbReference type="AlphaFoldDB" id="U4KWV8"/>
<dbReference type="STRING" id="1076935.U4KWV8"/>
<keyword evidence="2" id="KW-0472">Membrane</keyword>
<feature type="domain" description="WW" evidence="3">
    <location>
        <begin position="34"/>
        <end position="68"/>
    </location>
</feature>
<dbReference type="OMA" id="RWNDQYK"/>
<dbReference type="CDD" id="cd00201">
    <property type="entry name" value="WW"/>
    <property type="match status" value="1"/>
</dbReference>
<dbReference type="PROSITE" id="PS01159">
    <property type="entry name" value="WW_DOMAIN_1"/>
    <property type="match status" value="1"/>
</dbReference>
<feature type="compositionally biased region" description="Pro residues" evidence="1">
    <location>
        <begin position="26"/>
        <end position="36"/>
    </location>
</feature>
<dbReference type="Proteomes" id="UP000018144">
    <property type="component" value="Unassembled WGS sequence"/>
</dbReference>
<evidence type="ECO:0000259" key="3">
    <source>
        <dbReference type="PROSITE" id="PS50020"/>
    </source>
</evidence>
<organism evidence="4 5">
    <name type="scientific">Pyronema omphalodes (strain CBS 100304)</name>
    <name type="common">Pyronema confluens</name>
    <dbReference type="NCBI Taxonomy" id="1076935"/>
    <lineage>
        <taxon>Eukaryota</taxon>
        <taxon>Fungi</taxon>
        <taxon>Dikarya</taxon>
        <taxon>Ascomycota</taxon>
        <taxon>Pezizomycotina</taxon>
        <taxon>Pezizomycetes</taxon>
        <taxon>Pezizales</taxon>
        <taxon>Pyronemataceae</taxon>
        <taxon>Pyronema</taxon>
    </lineage>
</organism>
<evidence type="ECO:0000256" key="2">
    <source>
        <dbReference type="SAM" id="Phobius"/>
    </source>
</evidence>